<organism evidence="2 3">
    <name type="scientific">Blautia faecis</name>
    <dbReference type="NCBI Taxonomy" id="871665"/>
    <lineage>
        <taxon>Bacteria</taxon>
        <taxon>Bacillati</taxon>
        <taxon>Bacillota</taxon>
        <taxon>Clostridia</taxon>
        <taxon>Lachnospirales</taxon>
        <taxon>Lachnospiraceae</taxon>
        <taxon>Blautia</taxon>
    </lineage>
</organism>
<accession>A0ABX2H4M8</accession>
<dbReference type="EMBL" id="JAAITS010000014">
    <property type="protein sequence ID" value="NSG85109.1"/>
    <property type="molecule type" value="Genomic_DNA"/>
</dbReference>
<evidence type="ECO:0000259" key="1">
    <source>
        <dbReference type="Pfam" id="PF01966"/>
    </source>
</evidence>
<gene>
    <name evidence="2" type="ORF">G5B17_06600</name>
</gene>
<dbReference type="Pfam" id="PF01966">
    <property type="entry name" value="HD"/>
    <property type="match status" value="1"/>
</dbReference>
<dbReference type="RefSeq" id="WP_173769585.1">
    <property type="nucleotide sequence ID" value="NZ_JAAITS010000014.1"/>
</dbReference>
<sequence length="170" mass="19558">MTETQQTINNVIAKMIAYSDGNKHDIAHFLKVYTYARMIGEMENLTERKQEILEIAAVIHDIACPVCRVKYGNTNGSNQEKESPELVENFLKDVEIDDEMKERINYLVSHHHTYTNVDGLDYRILLEADFLVNADESEMSENAVETARERVFETNTGKKLLTSIYKLPAR</sequence>
<name>A0ABX2H4M8_9FIRM</name>
<dbReference type="InterPro" id="IPR006674">
    <property type="entry name" value="HD_domain"/>
</dbReference>
<dbReference type="CDD" id="cd00077">
    <property type="entry name" value="HDc"/>
    <property type="match status" value="1"/>
</dbReference>
<dbReference type="PANTHER" id="PTHR33594">
    <property type="entry name" value="SUPERFAMILY HYDROLASE, PUTATIVE (AFU_ORTHOLOGUE AFUA_1G03035)-RELATED"/>
    <property type="match status" value="1"/>
</dbReference>
<dbReference type="InterPro" id="IPR003607">
    <property type="entry name" value="HD/PDEase_dom"/>
</dbReference>
<keyword evidence="3" id="KW-1185">Reference proteome</keyword>
<dbReference type="Gene3D" id="1.10.3210.10">
    <property type="entry name" value="Hypothetical protein af1432"/>
    <property type="match status" value="1"/>
</dbReference>
<proteinExistence type="predicted"/>
<dbReference type="SUPFAM" id="SSF109604">
    <property type="entry name" value="HD-domain/PDEase-like"/>
    <property type="match status" value="1"/>
</dbReference>
<evidence type="ECO:0000313" key="2">
    <source>
        <dbReference type="EMBL" id="NSG85109.1"/>
    </source>
</evidence>
<evidence type="ECO:0000313" key="3">
    <source>
        <dbReference type="Proteomes" id="UP001644719"/>
    </source>
</evidence>
<feature type="domain" description="HD" evidence="1">
    <location>
        <begin position="26"/>
        <end position="118"/>
    </location>
</feature>
<protein>
    <submittedName>
        <fullName evidence="2">HD domain-containing protein</fullName>
    </submittedName>
</protein>
<comment type="caution">
    <text evidence="2">The sequence shown here is derived from an EMBL/GenBank/DDBJ whole genome shotgun (WGS) entry which is preliminary data.</text>
</comment>
<dbReference type="Proteomes" id="UP001644719">
    <property type="component" value="Unassembled WGS sequence"/>
</dbReference>
<reference evidence="2 3" key="1">
    <citation type="journal article" date="2020" name="Cell Host Microbe">
        <title>Functional and Genomic Variation between Human-Derived Isolates of Lachnospiraceae Reveals Inter- and Intra-Species Diversity.</title>
        <authorList>
            <person name="Sorbara M.T."/>
            <person name="Littmann E.R."/>
            <person name="Fontana E."/>
            <person name="Moody T.U."/>
            <person name="Kohout C.E."/>
            <person name="Gjonbalaj M."/>
            <person name="Eaton V."/>
            <person name="Seok R."/>
            <person name="Leiner I.M."/>
            <person name="Pamer E.G."/>
        </authorList>
    </citation>
    <scope>NUCLEOTIDE SEQUENCE [LARGE SCALE GENOMIC DNA]</scope>
    <source>
        <strain evidence="2 3">MSK.17.74</strain>
    </source>
</reference>
<dbReference type="PANTHER" id="PTHR33594:SF1">
    <property type="entry name" value="HD_PDEASE DOMAIN-CONTAINING PROTEIN"/>
    <property type="match status" value="1"/>
</dbReference>